<gene>
    <name evidence="4" type="primary">HERC5</name>
    <name evidence="4" type="ORF">SNAT2548_LOCUS14285</name>
</gene>
<protein>
    <submittedName>
        <fullName evidence="4">HERC5 protein</fullName>
    </submittedName>
</protein>
<name>A0A812N1S3_9DINO</name>
<feature type="repeat" description="RCC1" evidence="2">
    <location>
        <begin position="413"/>
        <end position="481"/>
    </location>
</feature>
<feature type="region of interest" description="Disordered" evidence="3">
    <location>
        <begin position="86"/>
        <end position="107"/>
    </location>
</feature>
<dbReference type="OrthoDB" id="10256179at2759"/>
<dbReference type="AlphaFoldDB" id="A0A812N1S3"/>
<sequence>MAAEARAATPPAEVVETLREMQDLFEKEKLDPDYSIPSPSVPSHKAVESKPSPPTPCRGQDPPQAWQETRKRVDFLASSARAPAACSRGYGLQPSPGPLRRGSPKPGPPLLSLLPEDLVLQIFVTGLEAASLASLAQTSRKIQAFTMIAAADRMEEGTPTTLRRGRLREKLESCRKHAGSSLAALRRMRLREKMDTLLCPTMGVSSQPVVLARGAGHQFLDWSFAGGADEVGRLFAGAGTSPVAFGNSCPQFSVSAETMLLSPHGSLPDPTVRIVSVACGKDHLLLLDSSGRPWALGDPCAGGVACSDQLSHEVSQCAEFFRIPNAECPAALTRATPVMALWSVHLTKVACGSGHSVALSRSGDVFAFGRALARPDLETLGSTTWRRPRKVPISGMEDVAAGDSHVAAVCRLGDTYLWGENVHGQCARDPVTSGEARGSRHRNSEAPHLVPSPARAEFALAALDARRAACGRYHTAVLSSCGRLVTFGDGLSGQLGRAAAPGEGWKPAELDLVGTVEERVVQVACGDDHTVCLTEMGQVLAFGSGEQGQLCMGGCRNYRLPTLIRPLADVREIVAGANWTMLRCADEKVFLAGRLVPRGGRRPDGQEEVCEVDQDHRLLRQIVAPASF</sequence>
<dbReference type="Pfam" id="PF00415">
    <property type="entry name" value="RCC1"/>
    <property type="match status" value="1"/>
</dbReference>
<keyword evidence="1" id="KW-0677">Repeat</keyword>
<evidence type="ECO:0000256" key="3">
    <source>
        <dbReference type="SAM" id="MobiDB-lite"/>
    </source>
</evidence>
<feature type="compositionally biased region" description="Basic and acidic residues" evidence="3">
    <location>
        <begin position="23"/>
        <end position="32"/>
    </location>
</feature>
<dbReference type="SUPFAM" id="SSF50985">
    <property type="entry name" value="RCC1/BLIP-II"/>
    <property type="match status" value="1"/>
</dbReference>
<organism evidence="4 5">
    <name type="scientific">Symbiodinium natans</name>
    <dbReference type="NCBI Taxonomy" id="878477"/>
    <lineage>
        <taxon>Eukaryota</taxon>
        <taxon>Sar</taxon>
        <taxon>Alveolata</taxon>
        <taxon>Dinophyceae</taxon>
        <taxon>Suessiales</taxon>
        <taxon>Symbiodiniaceae</taxon>
        <taxon>Symbiodinium</taxon>
    </lineage>
</organism>
<dbReference type="PANTHER" id="PTHR22870">
    <property type="entry name" value="REGULATOR OF CHROMOSOME CONDENSATION"/>
    <property type="match status" value="1"/>
</dbReference>
<feature type="region of interest" description="Disordered" evidence="3">
    <location>
        <begin position="23"/>
        <end position="66"/>
    </location>
</feature>
<feature type="repeat" description="RCC1" evidence="2">
    <location>
        <begin position="537"/>
        <end position="586"/>
    </location>
</feature>
<reference evidence="4" key="1">
    <citation type="submission" date="2021-02" db="EMBL/GenBank/DDBJ databases">
        <authorList>
            <person name="Dougan E. K."/>
            <person name="Rhodes N."/>
            <person name="Thang M."/>
            <person name="Chan C."/>
        </authorList>
    </citation>
    <scope>NUCLEOTIDE SEQUENCE</scope>
</reference>
<dbReference type="PRINTS" id="PR00633">
    <property type="entry name" value="RCCNDNSATION"/>
</dbReference>
<evidence type="ECO:0000313" key="4">
    <source>
        <dbReference type="EMBL" id="CAE7269304.1"/>
    </source>
</evidence>
<dbReference type="PROSITE" id="PS50012">
    <property type="entry name" value="RCC1_3"/>
    <property type="match status" value="3"/>
</dbReference>
<dbReference type="PANTHER" id="PTHR22870:SF466">
    <property type="entry name" value="ANKYRIN REPEAT-CONTAINING PROTEIN"/>
    <property type="match status" value="1"/>
</dbReference>
<feature type="region of interest" description="Disordered" evidence="3">
    <location>
        <begin position="428"/>
        <end position="448"/>
    </location>
</feature>
<dbReference type="InterPro" id="IPR009091">
    <property type="entry name" value="RCC1/BLIP-II"/>
</dbReference>
<dbReference type="PROSITE" id="PS00626">
    <property type="entry name" value="RCC1_2"/>
    <property type="match status" value="4"/>
</dbReference>
<dbReference type="Gene3D" id="2.130.10.30">
    <property type="entry name" value="Regulator of chromosome condensation 1/beta-lactamase-inhibitor protein II"/>
    <property type="match status" value="2"/>
</dbReference>
<evidence type="ECO:0000256" key="2">
    <source>
        <dbReference type="PROSITE-ProRule" id="PRU00235"/>
    </source>
</evidence>
<accession>A0A812N1S3</accession>
<evidence type="ECO:0000313" key="5">
    <source>
        <dbReference type="Proteomes" id="UP000604046"/>
    </source>
</evidence>
<dbReference type="InterPro" id="IPR000408">
    <property type="entry name" value="Reg_chr_condens"/>
</dbReference>
<dbReference type="Proteomes" id="UP000604046">
    <property type="component" value="Unassembled WGS sequence"/>
</dbReference>
<comment type="caution">
    <text evidence="4">The sequence shown here is derived from an EMBL/GenBank/DDBJ whole genome shotgun (WGS) entry which is preliminary data.</text>
</comment>
<keyword evidence="5" id="KW-1185">Reference proteome</keyword>
<dbReference type="InterPro" id="IPR051210">
    <property type="entry name" value="Ub_ligase/GEF_domain"/>
</dbReference>
<proteinExistence type="predicted"/>
<feature type="repeat" description="RCC1" evidence="2">
    <location>
        <begin position="482"/>
        <end position="536"/>
    </location>
</feature>
<dbReference type="EMBL" id="CAJNDS010001646">
    <property type="protein sequence ID" value="CAE7269304.1"/>
    <property type="molecule type" value="Genomic_DNA"/>
</dbReference>
<dbReference type="Pfam" id="PF13540">
    <property type="entry name" value="RCC1_2"/>
    <property type="match status" value="2"/>
</dbReference>
<evidence type="ECO:0000256" key="1">
    <source>
        <dbReference type="ARBA" id="ARBA00022737"/>
    </source>
</evidence>